<feature type="domain" description="Mab-21-like nucleotidyltransferase" evidence="2">
    <location>
        <begin position="60"/>
        <end position="249"/>
    </location>
</feature>
<dbReference type="Gene3D" id="1.10.1410.40">
    <property type="match status" value="1"/>
</dbReference>
<dbReference type="Proteomes" id="UP000001075">
    <property type="component" value="Unassembled WGS sequence"/>
</dbReference>
<dbReference type="PANTHER" id="PTHR10656">
    <property type="entry name" value="CELL FATE DETERMINING PROTEIN MAB21-RELATED"/>
    <property type="match status" value="1"/>
</dbReference>
<dbReference type="Gene3D" id="3.30.460.90">
    <property type="match status" value="1"/>
</dbReference>
<accession>G3HJE8</accession>
<dbReference type="FunCoup" id="G3HJE8">
    <property type="interactions" value="5"/>
</dbReference>
<protein>
    <submittedName>
        <fullName evidence="4">Uncharacterized protein C1orf161-like</fullName>
    </submittedName>
</protein>
<feature type="domain" description="Mab-21-like HhH/H2TH-like" evidence="3">
    <location>
        <begin position="261"/>
        <end position="326"/>
    </location>
</feature>
<dbReference type="PANTHER" id="PTHR10656:SF30">
    <property type="entry name" value="PROTEIN MAB-21-LIKE 3"/>
    <property type="match status" value="1"/>
</dbReference>
<evidence type="ECO:0000256" key="1">
    <source>
        <dbReference type="ARBA" id="ARBA00008307"/>
    </source>
</evidence>
<evidence type="ECO:0000313" key="4">
    <source>
        <dbReference type="EMBL" id="EGW00024.1"/>
    </source>
</evidence>
<dbReference type="Pfam" id="PF03281">
    <property type="entry name" value="Mab-21"/>
    <property type="match status" value="1"/>
</dbReference>
<comment type="similarity">
    <text evidence="1">Belongs to the mab-21 family.</text>
</comment>
<proteinExistence type="inferred from homology"/>
<reference evidence="5" key="1">
    <citation type="journal article" date="2011" name="Nat. Biotechnol.">
        <title>The genomic sequence of the Chinese hamster ovary (CHO)-K1 cell line.</title>
        <authorList>
            <person name="Xu X."/>
            <person name="Nagarajan H."/>
            <person name="Lewis N.E."/>
            <person name="Pan S."/>
            <person name="Cai Z."/>
            <person name="Liu X."/>
            <person name="Chen W."/>
            <person name="Xie M."/>
            <person name="Wang W."/>
            <person name="Hammond S."/>
            <person name="Andersen M.R."/>
            <person name="Neff N."/>
            <person name="Passarelli B."/>
            <person name="Koh W."/>
            <person name="Fan H.C."/>
            <person name="Wang J."/>
            <person name="Gui Y."/>
            <person name="Lee K.H."/>
            <person name="Betenbaugh M.J."/>
            <person name="Quake S.R."/>
            <person name="Famili I."/>
            <person name="Palsson B.O."/>
            <person name="Wang J."/>
        </authorList>
    </citation>
    <scope>NUCLEOTIDE SEQUENCE [LARGE SCALE GENOMIC DNA]</scope>
    <source>
        <strain evidence="5">CHO K1 cell line</strain>
    </source>
</reference>
<dbReference type="InterPro" id="IPR024810">
    <property type="entry name" value="MAB21L/cGLR"/>
</dbReference>
<dbReference type="InterPro" id="IPR046903">
    <property type="entry name" value="Mab-21-like_nuc_Trfase"/>
</dbReference>
<organism evidence="4 5">
    <name type="scientific">Cricetulus griseus</name>
    <name type="common">Chinese hamster</name>
    <name type="synonym">Cricetulus barabensis griseus</name>
    <dbReference type="NCBI Taxonomy" id="10029"/>
    <lineage>
        <taxon>Eukaryota</taxon>
        <taxon>Metazoa</taxon>
        <taxon>Chordata</taxon>
        <taxon>Craniata</taxon>
        <taxon>Vertebrata</taxon>
        <taxon>Euteleostomi</taxon>
        <taxon>Mammalia</taxon>
        <taxon>Eutheria</taxon>
        <taxon>Euarchontoglires</taxon>
        <taxon>Glires</taxon>
        <taxon>Rodentia</taxon>
        <taxon>Myomorpha</taxon>
        <taxon>Muroidea</taxon>
        <taxon>Cricetidae</taxon>
        <taxon>Cricetinae</taxon>
        <taxon>Cricetulus</taxon>
    </lineage>
</organism>
<dbReference type="SMART" id="SM01265">
    <property type="entry name" value="Mab-21"/>
    <property type="match status" value="1"/>
</dbReference>
<gene>
    <name evidence="4" type="ORF">I79_010792</name>
</gene>
<dbReference type="InterPro" id="IPR046906">
    <property type="entry name" value="Mab-21_HhH/H2TH-like"/>
</dbReference>
<sequence length="337" mass="38503">MLLNWPSMEFKEEDCDTRVDLRRQQISQSVEEVQKVIHHLTAEISLQDSRFQAVPASDTYNGSIKVLAPSLFHVTIPLKGLAGYKGARAQRWRYYSLQGTKLTCPLRDPEGLQQWLETEQFMKTLWQWHQADVNIEGDIVPAKVLQVFRTLVENAVRACHLSGKVSVLANRAAVWVAIETSTGQVELELAPTVEIPTAWSEKAQWPRCLTRWPSPDRVECIKSFGFSLVARSSYHWQLSFPQAEQVLFEQLVEDAAGGGGTVLFWTCEKYPHLKDWQVFHQALLRLVRKLHRCVSQHFLKHYFVPKSNLLQSANPSELDAVAQKVAFFLKNPQVTLP</sequence>
<dbReference type="Pfam" id="PF20266">
    <property type="entry name" value="Mab-21_C"/>
    <property type="match status" value="1"/>
</dbReference>
<evidence type="ECO:0000259" key="2">
    <source>
        <dbReference type="Pfam" id="PF03281"/>
    </source>
</evidence>
<dbReference type="EMBL" id="JH000428">
    <property type="protein sequence ID" value="EGW00024.1"/>
    <property type="molecule type" value="Genomic_DNA"/>
</dbReference>
<evidence type="ECO:0000259" key="3">
    <source>
        <dbReference type="Pfam" id="PF20266"/>
    </source>
</evidence>
<dbReference type="AlphaFoldDB" id="G3HJE8"/>
<dbReference type="STRING" id="10029.G3HJE8"/>
<evidence type="ECO:0000313" key="5">
    <source>
        <dbReference type="Proteomes" id="UP000001075"/>
    </source>
</evidence>
<name>G3HJE8_CRIGR</name>
<dbReference type="InParanoid" id="G3HJE8"/>